<protein>
    <submittedName>
        <fullName evidence="1">Uncharacterized protein</fullName>
    </submittedName>
</protein>
<accession>A0A0F9RJW9</accession>
<dbReference type="EMBL" id="LAZR01000902">
    <property type="protein sequence ID" value="KKN55049.1"/>
    <property type="molecule type" value="Genomic_DNA"/>
</dbReference>
<gene>
    <name evidence="1" type="ORF">LCGC14_0586500</name>
</gene>
<name>A0A0F9RJW9_9ZZZZ</name>
<sequence length="145" mass="15604">MSLVTQKITPKQVQESIEPHKASEVFLNAKEGQCSGNRTLISPNSGKQEYCALGLLGLYASGDPSDVGFGAVRDKFGLKLGDKTNCPECGVNDTFDSIIAHLNNKIPTNLLEIKGSFGYGHEGKGAGVHSWNFNQIGQWLQSIGH</sequence>
<reference evidence="1" key="1">
    <citation type="journal article" date="2015" name="Nature">
        <title>Complex archaea that bridge the gap between prokaryotes and eukaryotes.</title>
        <authorList>
            <person name="Spang A."/>
            <person name="Saw J.H."/>
            <person name="Jorgensen S.L."/>
            <person name="Zaremba-Niedzwiedzka K."/>
            <person name="Martijn J."/>
            <person name="Lind A.E."/>
            <person name="van Eijk R."/>
            <person name="Schleper C."/>
            <person name="Guy L."/>
            <person name="Ettema T.J."/>
        </authorList>
    </citation>
    <scope>NUCLEOTIDE SEQUENCE</scope>
</reference>
<evidence type="ECO:0000313" key="1">
    <source>
        <dbReference type="EMBL" id="KKN55049.1"/>
    </source>
</evidence>
<proteinExistence type="predicted"/>
<comment type="caution">
    <text evidence="1">The sequence shown here is derived from an EMBL/GenBank/DDBJ whole genome shotgun (WGS) entry which is preliminary data.</text>
</comment>
<dbReference type="AlphaFoldDB" id="A0A0F9RJW9"/>
<organism evidence="1">
    <name type="scientific">marine sediment metagenome</name>
    <dbReference type="NCBI Taxonomy" id="412755"/>
    <lineage>
        <taxon>unclassified sequences</taxon>
        <taxon>metagenomes</taxon>
        <taxon>ecological metagenomes</taxon>
    </lineage>
</organism>